<feature type="domain" description="Protein kinase" evidence="7">
    <location>
        <begin position="38"/>
        <end position="309"/>
    </location>
</feature>
<dbReference type="Pfam" id="PF03781">
    <property type="entry name" value="FGE-sulfatase"/>
    <property type="match status" value="1"/>
</dbReference>
<feature type="transmembrane region" description="Helical" evidence="6">
    <location>
        <begin position="375"/>
        <end position="396"/>
    </location>
</feature>
<dbReference type="PROSITE" id="PS50011">
    <property type="entry name" value="PROTEIN_KINASE_DOM"/>
    <property type="match status" value="1"/>
</dbReference>
<organism evidence="8 9">
    <name type="scientific">Uabimicrobium amorphum</name>
    <dbReference type="NCBI Taxonomy" id="2596890"/>
    <lineage>
        <taxon>Bacteria</taxon>
        <taxon>Pseudomonadati</taxon>
        <taxon>Planctomycetota</taxon>
        <taxon>Candidatus Uabimicrobiia</taxon>
        <taxon>Candidatus Uabimicrobiales</taxon>
        <taxon>Candidatus Uabimicrobiaceae</taxon>
        <taxon>Candidatus Uabimicrobium</taxon>
    </lineage>
</organism>
<keyword evidence="3 8" id="KW-0418">Kinase</keyword>
<dbReference type="PANTHER" id="PTHR24348:SF22">
    <property type="entry name" value="NON-SPECIFIC SERINE_THREONINE PROTEIN KINASE"/>
    <property type="match status" value="1"/>
</dbReference>
<dbReference type="InterPro" id="IPR000719">
    <property type="entry name" value="Prot_kinase_dom"/>
</dbReference>
<evidence type="ECO:0000313" key="9">
    <source>
        <dbReference type="Proteomes" id="UP000326354"/>
    </source>
</evidence>
<keyword evidence="6" id="KW-0472">Membrane</keyword>
<dbReference type="InterPro" id="IPR045269">
    <property type="entry name" value="Atg1-like"/>
</dbReference>
<dbReference type="SMART" id="SM00220">
    <property type="entry name" value="S_TKc"/>
    <property type="match status" value="1"/>
</dbReference>
<dbReference type="GO" id="GO:0005829">
    <property type="term" value="C:cytosol"/>
    <property type="evidence" value="ECO:0007669"/>
    <property type="project" value="TreeGrafter"/>
</dbReference>
<dbReference type="RefSeq" id="WP_151969911.1">
    <property type="nucleotide sequence ID" value="NZ_AP019860.1"/>
</dbReference>
<dbReference type="SUPFAM" id="SSF56112">
    <property type="entry name" value="Protein kinase-like (PK-like)"/>
    <property type="match status" value="1"/>
</dbReference>
<keyword evidence="6" id="KW-1133">Transmembrane helix</keyword>
<protein>
    <submittedName>
        <fullName evidence="8">Protein kinase</fullName>
    </submittedName>
</protein>
<dbReference type="GO" id="GO:0016020">
    <property type="term" value="C:membrane"/>
    <property type="evidence" value="ECO:0007669"/>
    <property type="project" value="TreeGrafter"/>
</dbReference>
<dbReference type="Proteomes" id="UP000326354">
    <property type="component" value="Chromosome"/>
</dbReference>
<keyword evidence="1" id="KW-0808">Transferase</keyword>
<gene>
    <name evidence="8" type="ORF">UABAM_04199</name>
</gene>
<dbReference type="GO" id="GO:0000407">
    <property type="term" value="C:phagophore assembly site"/>
    <property type="evidence" value="ECO:0007669"/>
    <property type="project" value="TreeGrafter"/>
</dbReference>
<dbReference type="Gene3D" id="1.10.510.10">
    <property type="entry name" value="Transferase(Phosphotransferase) domain 1"/>
    <property type="match status" value="1"/>
</dbReference>
<feature type="binding site" evidence="5">
    <location>
        <position position="67"/>
    </location>
    <ligand>
        <name>ATP</name>
        <dbReference type="ChEBI" id="CHEBI:30616"/>
    </ligand>
</feature>
<accession>A0A5S9IQP6</accession>
<evidence type="ECO:0000256" key="4">
    <source>
        <dbReference type="ARBA" id="ARBA00022840"/>
    </source>
</evidence>
<proteinExistence type="predicted"/>
<dbReference type="OrthoDB" id="6111975at2"/>
<evidence type="ECO:0000313" key="8">
    <source>
        <dbReference type="EMBL" id="BBM85821.1"/>
    </source>
</evidence>
<dbReference type="InterPro" id="IPR011009">
    <property type="entry name" value="Kinase-like_dom_sf"/>
</dbReference>
<dbReference type="AlphaFoldDB" id="A0A5S9IQP6"/>
<dbReference type="KEGG" id="uam:UABAM_04199"/>
<keyword evidence="6" id="KW-0812">Transmembrane</keyword>
<dbReference type="InterPro" id="IPR016187">
    <property type="entry name" value="CTDL_fold"/>
</dbReference>
<evidence type="ECO:0000259" key="7">
    <source>
        <dbReference type="PROSITE" id="PS50011"/>
    </source>
</evidence>
<dbReference type="EMBL" id="AP019860">
    <property type="protein sequence ID" value="BBM85821.1"/>
    <property type="molecule type" value="Genomic_DNA"/>
</dbReference>
<dbReference type="GO" id="GO:0004674">
    <property type="term" value="F:protein serine/threonine kinase activity"/>
    <property type="evidence" value="ECO:0007669"/>
    <property type="project" value="InterPro"/>
</dbReference>
<keyword evidence="4 5" id="KW-0067">ATP-binding</keyword>
<name>A0A5S9IQP6_UABAM</name>
<keyword evidence="2 5" id="KW-0547">Nucleotide-binding</keyword>
<dbReference type="PROSITE" id="PS00107">
    <property type="entry name" value="PROTEIN_KINASE_ATP"/>
    <property type="match status" value="1"/>
</dbReference>
<sequence>MAKDRPKTFVSNVETNAHRQSTQQIPILVKAGDRLQDYHIHSALGSGGMAHVFKAIHIKSQKTVAIKTLRTQSKKAQDRFMREYKFLSSIHHENLLRAYDFFQQDNRSYMVLEFVQGTSLKDIFESGIKIPLHDQLAIANKIARGIQILNMSGIIHRDIKPDNIMVNLHDGIVKILDLGIGKDINRGHTSNLTIGGEVIGTPMYLSPEQTNGQVTATSDIFSLGIVLHQLFTGSPQSPFEKENVVQCLIAVSEETPPKIKDLIDPTHPDMWIYEKISPVIEKALQKSPQHRWKDAGQIADFIADLHQNYSLGQSHFTLSHIEKQLLTSLQNLQIQDNDIVNNYQSVKKETRRNRRPTGRTRPTARVRTTPNQKNVTPLIGLGIGIVVGCIFFISFFSTKPPERKKTPPKKVIELPMDATLWQACWDKKNSYFDFTHPKWQRIGHKRKQILAQKYQLWYARTKCNLTRVEKDFTLNTKKITMLLIPPGKFWMGSKSIPQIPQRKVILTAPFWISASEFTQQQWCDVMGKDNKPWQGKSMVLNPYNKKTYNIRNHDLHPVSFVSWNLVCAILLKKLNDKYRLPTEAEWEYACRAGSTALFFWGNNGEDIHRYANVYDLTAGRKYFDSATQNLFRTRPGAAQQLRHLRPLPVNDGFVEVTKVKSFQPNAFGVYDILGNVLEWCADSYNEPAVNEVENPRGSPYGPRIARGGSWSGFDYVIFRCEFREQYPANTAKSRIGFRLVKDF</sequence>
<evidence type="ECO:0000256" key="6">
    <source>
        <dbReference type="SAM" id="Phobius"/>
    </source>
</evidence>
<evidence type="ECO:0000256" key="5">
    <source>
        <dbReference type="PROSITE-ProRule" id="PRU10141"/>
    </source>
</evidence>
<dbReference type="PANTHER" id="PTHR24348">
    <property type="entry name" value="SERINE/THREONINE-PROTEIN KINASE UNC-51-RELATED"/>
    <property type="match status" value="1"/>
</dbReference>
<dbReference type="SUPFAM" id="SSF56436">
    <property type="entry name" value="C-type lectin-like"/>
    <property type="match status" value="1"/>
</dbReference>
<dbReference type="GO" id="GO:0005524">
    <property type="term" value="F:ATP binding"/>
    <property type="evidence" value="ECO:0007669"/>
    <property type="project" value="UniProtKB-UniRule"/>
</dbReference>
<dbReference type="PROSITE" id="PS00108">
    <property type="entry name" value="PROTEIN_KINASE_ST"/>
    <property type="match status" value="1"/>
</dbReference>
<dbReference type="InterPro" id="IPR005532">
    <property type="entry name" value="SUMF_dom"/>
</dbReference>
<keyword evidence="9" id="KW-1185">Reference proteome</keyword>
<dbReference type="InterPro" id="IPR042095">
    <property type="entry name" value="SUMF_sf"/>
</dbReference>
<dbReference type="Pfam" id="PF00069">
    <property type="entry name" value="Pkinase"/>
    <property type="match status" value="1"/>
</dbReference>
<evidence type="ECO:0000256" key="1">
    <source>
        <dbReference type="ARBA" id="ARBA00022679"/>
    </source>
</evidence>
<dbReference type="GO" id="GO:0005776">
    <property type="term" value="C:autophagosome"/>
    <property type="evidence" value="ECO:0007669"/>
    <property type="project" value="TreeGrafter"/>
</dbReference>
<dbReference type="InterPro" id="IPR017441">
    <property type="entry name" value="Protein_kinase_ATP_BS"/>
</dbReference>
<evidence type="ECO:0000256" key="2">
    <source>
        <dbReference type="ARBA" id="ARBA00022741"/>
    </source>
</evidence>
<evidence type="ECO:0000256" key="3">
    <source>
        <dbReference type="ARBA" id="ARBA00022777"/>
    </source>
</evidence>
<dbReference type="CDD" id="cd14014">
    <property type="entry name" value="STKc_PknB_like"/>
    <property type="match status" value="1"/>
</dbReference>
<dbReference type="InterPro" id="IPR008271">
    <property type="entry name" value="Ser/Thr_kinase_AS"/>
</dbReference>
<dbReference type="Gene3D" id="3.90.1580.10">
    <property type="entry name" value="paralog of FGE (formylglycine-generating enzyme)"/>
    <property type="match status" value="1"/>
</dbReference>
<reference evidence="8 9" key="1">
    <citation type="submission" date="2019-08" db="EMBL/GenBank/DDBJ databases">
        <title>Complete genome sequence of Candidatus Uab amorphum.</title>
        <authorList>
            <person name="Shiratori T."/>
            <person name="Suzuki S."/>
            <person name="Kakizawa Y."/>
            <person name="Ishida K."/>
        </authorList>
    </citation>
    <scope>NUCLEOTIDE SEQUENCE [LARGE SCALE GENOMIC DNA]</scope>
    <source>
        <strain evidence="8 9">SRT547</strain>
    </source>
</reference>